<reference evidence="2" key="1">
    <citation type="journal article" date="2017" name="Nat. Ecol. Evol.">
        <title>Genome expansion and lineage-specific genetic innovations in the forest pathogenic fungi Armillaria.</title>
        <authorList>
            <person name="Sipos G."/>
            <person name="Prasanna A.N."/>
            <person name="Walter M.C."/>
            <person name="O'Connor E."/>
            <person name="Balint B."/>
            <person name="Krizsan K."/>
            <person name="Kiss B."/>
            <person name="Hess J."/>
            <person name="Varga T."/>
            <person name="Slot J."/>
            <person name="Riley R."/>
            <person name="Boka B."/>
            <person name="Rigling D."/>
            <person name="Barry K."/>
            <person name="Lee J."/>
            <person name="Mihaltcheva S."/>
            <person name="LaButti K."/>
            <person name="Lipzen A."/>
            <person name="Waldron R."/>
            <person name="Moloney N.M."/>
            <person name="Sperisen C."/>
            <person name="Kredics L."/>
            <person name="Vagvoelgyi C."/>
            <person name="Patrignani A."/>
            <person name="Fitzpatrick D."/>
            <person name="Nagy I."/>
            <person name="Doyle S."/>
            <person name="Anderson J.B."/>
            <person name="Grigoriev I.V."/>
            <person name="Gueldener U."/>
            <person name="Muensterkoetter M."/>
            <person name="Nagy L.G."/>
        </authorList>
    </citation>
    <scope>NUCLEOTIDE SEQUENCE [LARGE SCALE GENOMIC DNA]</scope>
    <source>
        <strain evidence="2">28-4</strain>
    </source>
</reference>
<dbReference type="EMBL" id="KZ293479">
    <property type="protein sequence ID" value="PBK61117.1"/>
    <property type="molecule type" value="Genomic_DNA"/>
</dbReference>
<protein>
    <submittedName>
        <fullName evidence="1">Uncharacterized protein</fullName>
    </submittedName>
</protein>
<sequence length="190" mass="20741">MVLKKRKVEPRALLGTYYWIWGGGMGADDELAAEEDMEGHLTITSSKKSNVALKDINATFQVGVEKGSFRGLKLQNRSNPNCFAMKESIIDGIEDTGNHCIAVSEEVDDRGNPYVIFGYDYGPGGCHEGGGFYAFVTKKDSAGMSAAELRRLEIYVDAQEMEDEALGGKEEDVDETKSEAGSECHCPIIV</sequence>
<dbReference type="Proteomes" id="UP000218334">
    <property type="component" value="Unassembled WGS sequence"/>
</dbReference>
<accession>A0A2H3B950</accession>
<keyword evidence="2" id="KW-1185">Reference proteome</keyword>
<organism evidence="1 2">
    <name type="scientific">Armillaria solidipes</name>
    <dbReference type="NCBI Taxonomy" id="1076256"/>
    <lineage>
        <taxon>Eukaryota</taxon>
        <taxon>Fungi</taxon>
        <taxon>Dikarya</taxon>
        <taxon>Basidiomycota</taxon>
        <taxon>Agaricomycotina</taxon>
        <taxon>Agaricomycetes</taxon>
        <taxon>Agaricomycetidae</taxon>
        <taxon>Agaricales</taxon>
        <taxon>Marasmiineae</taxon>
        <taxon>Physalacriaceae</taxon>
        <taxon>Armillaria</taxon>
    </lineage>
</organism>
<gene>
    <name evidence="1" type="ORF">ARMSODRAFT_674372</name>
</gene>
<name>A0A2H3B950_9AGAR</name>
<evidence type="ECO:0000313" key="1">
    <source>
        <dbReference type="EMBL" id="PBK61117.1"/>
    </source>
</evidence>
<dbReference type="AlphaFoldDB" id="A0A2H3B950"/>
<proteinExistence type="predicted"/>
<evidence type="ECO:0000313" key="2">
    <source>
        <dbReference type="Proteomes" id="UP000218334"/>
    </source>
</evidence>